<dbReference type="Gene3D" id="1.20.58.150">
    <property type="entry name" value="ANTH domain"/>
    <property type="match status" value="1"/>
</dbReference>
<evidence type="ECO:0000256" key="1">
    <source>
        <dbReference type="SAM" id="MobiDB-lite"/>
    </source>
</evidence>
<evidence type="ECO:0000313" key="3">
    <source>
        <dbReference type="EMBL" id="KXS14365.1"/>
    </source>
</evidence>
<dbReference type="GO" id="GO:0032050">
    <property type="term" value="F:clathrin heavy chain binding"/>
    <property type="evidence" value="ECO:0007669"/>
    <property type="project" value="TreeGrafter"/>
</dbReference>
<dbReference type="EMBL" id="KQ965769">
    <property type="protein sequence ID" value="KXS14365.1"/>
    <property type="molecule type" value="Genomic_DNA"/>
</dbReference>
<feature type="region of interest" description="Disordered" evidence="1">
    <location>
        <begin position="352"/>
        <end position="386"/>
    </location>
</feature>
<feature type="domain" description="ENTH" evidence="2">
    <location>
        <begin position="1"/>
        <end position="83"/>
    </location>
</feature>
<dbReference type="SUPFAM" id="SSF48464">
    <property type="entry name" value="ENTH/VHS domain"/>
    <property type="match status" value="1"/>
</dbReference>
<dbReference type="GO" id="GO:0048268">
    <property type="term" value="P:clathrin coat assembly"/>
    <property type="evidence" value="ECO:0007669"/>
    <property type="project" value="InterPro"/>
</dbReference>
<dbReference type="GO" id="GO:0005545">
    <property type="term" value="F:1-phosphatidylinositol binding"/>
    <property type="evidence" value="ECO:0007669"/>
    <property type="project" value="InterPro"/>
</dbReference>
<dbReference type="GO" id="GO:0000149">
    <property type="term" value="F:SNARE binding"/>
    <property type="evidence" value="ECO:0007669"/>
    <property type="project" value="TreeGrafter"/>
</dbReference>
<organism evidence="3 4">
    <name type="scientific">Gonapodya prolifera (strain JEL478)</name>
    <name type="common">Monoblepharis prolifera</name>
    <dbReference type="NCBI Taxonomy" id="1344416"/>
    <lineage>
        <taxon>Eukaryota</taxon>
        <taxon>Fungi</taxon>
        <taxon>Fungi incertae sedis</taxon>
        <taxon>Chytridiomycota</taxon>
        <taxon>Chytridiomycota incertae sedis</taxon>
        <taxon>Monoblepharidomycetes</taxon>
        <taxon>Monoblepharidales</taxon>
        <taxon>Gonapodyaceae</taxon>
        <taxon>Gonapodya</taxon>
    </lineage>
</organism>
<feature type="region of interest" description="Disordered" evidence="1">
    <location>
        <begin position="256"/>
        <end position="304"/>
    </location>
</feature>
<dbReference type="InterPro" id="IPR008942">
    <property type="entry name" value="ENTH_VHS"/>
</dbReference>
<dbReference type="GO" id="GO:0030136">
    <property type="term" value="C:clathrin-coated vesicle"/>
    <property type="evidence" value="ECO:0007669"/>
    <property type="project" value="InterPro"/>
</dbReference>
<dbReference type="InterPro" id="IPR013809">
    <property type="entry name" value="ENTH"/>
</dbReference>
<feature type="compositionally biased region" description="Basic and acidic residues" evidence="1">
    <location>
        <begin position="256"/>
        <end position="278"/>
    </location>
</feature>
<feature type="compositionally biased region" description="Low complexity" evidence="1">
    <location>
        <begin position="354"/>
        <end position="379"/>
    </location>
</feature>
<dbReference type="GO" id="GO:0005905">
    <property type="term" value="C:clathrin-coated pit"/>
    <property type="evidence" value="ECO:0007669"/>
    <property type="project" value="TreeGrafter"/>
</dbReference>
<dbReference type="SUPFAM" id="SSF89009">
    <property type="entry name" value="GAT-like domain"/>
    <property type="match status" value="1"/>
</dbReference>
<name>A0A139AD44_GONPJ</name>
<dbReference type="PANTHER" id="PTHR22951:SF5">
    <property type="entry name" value="PHOSPHATIDYLINOSITOL-BINDING CLATHRIN ASSEMBLY PROTEIN LAP"/>
    <property type="match status" value="1"/>
</dbReference>
<dbReference type="AlphaFoldDB" id="A0A139AD44"/>
<evidence type="ECO:0000313" key="4">
    <source>
        <dbReference type="Proteomes" id="UP000070544"/>
    </source>
</evidence>
<dbReference type="InterPro" id="IPR011417">
    <property type="entry name" value="ANTH_dom"/>
</dbReference>
<dbReference type="Gene3D" id="1.25.40.90">
    <property type="match status" value="1"/>
</dbReference>
<dbReference type="OrthoDB" id="44015at2759"/>
<proteinExistence type="predicted"/>
<keyword evidence="4" id="KW-1185">Reference proteome</keyword>
<dbReference type="PANTHER" id="PTHR22951">
    <property type="entry name" value="CLATHRIN ASSEMBLY PROTEIN"/>
    <property type="match status" value="1"/>
</dbReference>
<sequence length="624" mass="67799">MRIAEAHWATAFKSVILIHLIIREGPTDHAINYLSKVPSFLNVAGFRDRSGDGGGLSQTKNLRAYARYIEERVMICADMKQDPTRNIKARDAMVQQFRSAKVDTAYLSNVALLQRFLDGVLACKFEAHDIDNIVTLQAFRLLLADCIPLFHIVNEVVIKILDSFFVRPKPEAMRALSIYRSFSQQSDKTADLFEMTRNLRHSLGFEIPTLRKVGANLALSDFVSDVKVTVSYPTFQTPASLLSSLESYVKDPNFEPNRESYLEKKGTDVEKPEHDSRVRSQSAKPTAAKAVVEQSPLRSRTATAPAFGASNAMANTASAALRNEVNELKSARTKFQSQPQLIDFFASLDDELPQQQQQQQQQQYQQRQQQQQQQQPQQQGYGNTWAGAGTSAIPTLPYAHDPFAAIATGMTNQSSWNRAASVTYPNNANAIGASASVGAPGVVPQYSSFSGRVGQTFGTQQSNPFSAIASTPMAPASPAFSNAINGSNPFALGGGGTFANNWQQTPLLSSNPFGAQQLQGPFGTSSQQLQTNQYQTSVQAPLPQQMGTQFSALPITGASSSVHPFVDNAPLSGMVQPSNSFGMQPQLTSGQQGIGNAARPGGFNSVTFQSNLFAPSGNPYTFTQ</sequence>
<dbReference type="STRING" id="1344416.A0A139AD44"/>
<evidence type="ECO:0000259" key="2">
    <source>
        <dbReference type="PROSITE" id="PS50942"/>
    </source>
</evidence>
<reference evidence="3 4" key="1">
    <citation type="journal article" date="2015" name="Genome Biol. Evol.">
        <title>Phylogenomic analyses indicate that early fungi evolved digesting cell walls of algal ancestors of land plants.</title>
        <authorList>
            <person name="Chang Y."/>
            <person name="Wang S."/>
            <person name="Sekimoto S."/>
            <person name="Aerts A.L."/>
            <person name="Choi C."/>
            <person name="Clum A."/>
            <person name="LaButti K.M."/>
            <person name="Lindquist E.A."/>
            <person name="Yee Ngan C."/>
            <person name="Ohm R.A."/>
            <person name="Salamov A.A."/>
            <person name="Grigoriev I.V."/>
            <person name="Spatafora J.W."/>
            <person name="Berbee M.L."/>
        </authorList>
    </citation>
    <scope>NUCLEOTIDE SEQUENCE [LARGE SCALE GENOMIC DNA]</scope>
    <source>
        <strain evidence="3 4">JEL478</strain>
    </source>
</reference>
<dbReference type="Pfam" id="PF07651">
    <property type="entry name" value="ANTH"/>
    <property type="match status" value="1"/>
</dbReference>
<gene>
    <name evidence="3" type="ORF">M427DRAFT_146000</name>
</gene>
<protein>
    <submittedName>
        <fullName evidence="3">ANTH-domain-containing protein</fullName>
    </submittedName>
</protein>
<dbReference type="Proteomes" id="UP000070544">
    <property type="component" value="Unassembled WGS sequence"/>
</dbReference>
<dbReference type="GO" id="GO:0072583">
    <property type="term" value="P:clathrin-dependent endocytosis"/>
    <property type="evidence" value="ECO:0007669"/>
    <property type="project" value="InterPro"/>
</dbReference>
<dbReference type="PROSITE" id="PS50942">
    <property type="entry name" value="ENTH"/>
    <property type="match status" value="1"/>
</dbReference>
<dbReference type="InterPro" id="IPR045192">
    <property type="entry name" value="AP180-like"/>
</dbReference>
<accession>A0A139AD44</accession>
<dbReference type="GO" id="GO:0005546">
    <property type="term" value="F:phosphatidylinositol-4,5-bisphosphate binding"/>
    <property type="evidence" value="ECO:0007669"/>
    <property type="project" value="TreeGrafter"/>
</dbReference>
<dbReference type="GO" id="GO:0006900">
    <property type="term" value="P:vesicle budding from membrane"/>
    <property type="evidence" value="ECO:0007669"/>
    <property type="project" value="TreeGrafter"/>
</dbReference>
<dbReference type="InterPro" id="IPR014712">
    <property type="entry name" value="ANTH_dom_sf"/>
</dbReference>